<dbReference type="InterPro" id="IPR036250">
    <property type="entry name" value="AcylCo_DH-like_C"/>
</dbReference>
<keyword evidence="5 6" id="KW-0560">Oxidoreductase</keyword>
<dbReference type="EMBL" id="CP045643">
    <property type="protein sequence ID" value="QFZ78035.1"/>
    <property type="molecule type" value="Genomic_DNA"/>
</dbReference>
<evidence type="ECO:0000256" key="3">
    <source>
        <dbReference type="ARBA" id="ARBA00022630"/>
    </source>
</evidence>
<evidence type="ECO:0000256" key="2">
    <source>
        <dbReference type="ARBA" id="ARBA00009347"/>
    </source>
</evidence>
<evidence type="ECO:0000256" key="1">
    <source>
        <dbReference type="ARBA" id="ARBA00001974"/>
    </source>
</evidence>
<dbReference type="Pfam" id="PF02770">
    <property type="entry name" value="Acyl-CoA_dh_M"/>
    <property type="match status" value="1"/>
</dbReference>
<reference evidence="10 11" key="1">
    <citation type="submission" date="2019-10" db="EMBL/GenBank/DDBJ databases">
        <title>A novel species.</title>
        <authorList>
            <person name="Gao J."/>
        </authorList>
    </citation>
    <scope>NUCLEOTIDE SEQUENCE [LARGE SCALE GENOMIC DNA]</scope>
    <source>
        <strain evidence="10 11">QMT-28</strain>
    </source>
</reference>
<dbReference type="InterPro" id="IPR037069">
    <property type="entry name" value="AcylCoA_DH/ox_N_sf"/>
</dbReference>
<dbReference type="GO" id="GO:0003995">
    <property type="term" value="F:acyl-CoA dehydrogenase activity"/>
    <property type="evidence" value="ECO:0007669"/>
    <property type="project" value="TreeGrafter"/>
</dbReference>
<dbReference type="InterPro" id="IPR013786">
    <property type="entry name" value="AcylCoA_DH/ox_N"/>
</dbReference>
<proteinExistence type="inferred from homology"/>
<sequence length="388" mass="42213">MSNSILSARMTDAHRELGERARAYFTPRWLEQWRAAPGGPLRKDVWPELAERGFLGVSLPREHGGQGLGLLGALVVGEALAQVGDSGVALGMHVHNEVAGEWLTSAADPTLRERYLPKLLSGELLACQCDTDPSAQEPTTAVRDGDRLILRGQKKFVVNGAQADLCFVSARLDGQPAVVVVEKDAPGVRVTHAYDKLGTRSIDSALLEFDDVEVPADRVVARSGVSQLMRWNRVMSRMRFLIAVDAWLIHRMLLTHIVDYSTNRELGGRALSAWPINAHALARARADQELMEAGITDGYLRLTEGGSTVPEIAELKWFCVERATELASLSTDLEGGAGYMWDSVALRAHAQLRGLRMSGGSQTTMLTIANHSMACRAELGDQDRAGVA</sequence>
<keyword evidence="3 6" id="KW-0285">Flavoprotein</keyword>
<dbReference type="Pfam" id="PF02771">
    <property type="entry name" value="Acyl-CoA_dh_N"/>
    <property type="match status" value="1"/>
</dbReference>
<dbReference type="AlphaFoldDB" id="A0A5Q0LLH4"/>
<evidence type="ECO:0000313" key="11">
    <source>
        <dbReference type="Proteomes" id="UP000326179"/>
    </source>
</evidence>
<name>A0A5Q0LLH4_9ACTN</name>
<keyword evidence="11" id="KW-1185">Reference proteome</keyword>
<dbReference type="InterPro" id="IPR006091">
    <property type="entry name" value="Acyl-CoA_Oxase/DH_mid-dom"/>
</dbReference>
<dbReference type="RefSeq" id="WP_153292215.1">
    <property type="nucleotide sequence ID" value="NZ_CP045643.1"/>
</dbReference>
<dbReference type="Proteomes" id="UP000326179">
    <property type="component" value="Chromosome"/>
</dbReference>
<organism evidence="10 11">
    <name type="scientific">Streptomyces fagopyri</name>
    <dbReference type="NCBI Taxonomy" id="2662397"/>
    <lineage>
        <taxon>Bacteria</taxon>
        <taxon>Bacillati</taxon>
        <taxon>Actinomycetota</taxon>
        <taxon>Actinomycetes</taxon>
        <taxon>Kitasatosporales</taxon>
        <taxon>Streptomycetaceae</taxon>
        <taxon>Streptomyces</taxon>
    </lineage>
</organism>
<comment type="cofactor">
    <cofactor evidence="1 6">
        <name>FAD</name>
        <dbReference type="ChEBI" id="CHEBI:57692"/>
    </cofactor>
</comment>
<evidence type="ECO:0000259" key="9">
    <source>
        <dbReference type="Pfam" id="PF02771"/>
    </source>
</evidence>
<dbReference type="KEGG" id="sfy:GFH48_36345"/>
<evidence type="ECO:0000259" key="7">
    <source>
        <dbReference type="Pfam" id="PF00441"/>
    </source>
</evidence>
<feature type="domain" description="Acyl-CoA dehydrogenase/oxidase N-terminal" evidence="9">
    <location>
        <begin position="11"/>
        <end position="123"/>
    </location>
</feature>
<dbReference type="PANTHER" id="PTHR43884:SF20">
    <property type="entry name" value="ACYL-COA DEHYDROGENASE FADE28"/>
    <property type="match status" value="1"/>
</dbReference>
<feature type="domain" description="Acyl-CoA dehydrogenase/oxidase C-terminal" evidence="7">
    <location>
        <begin position="235"/>
        <end position="370"/>
    </location>
</feature>
<dbReference type="InterPro" id="IPR046373">
    <property type="entry name" value="Acyl-CoA_Oxase/DH_mid-dom_sf"/>
</dbReference>
<dbReference type="InterPro" id="IPR009075">
    <property type="entry name" value="AcylCo_DH/oxidase_C"/>
</dbReference>
<dbReference type="GO" id="GO:0050660">
    <property type="term" value="F:flavin adenine dinucleotide binding"/>
    <property type="evidence" value="ECO:0007669"/>
    <property type="project" value="InterPro"/>
</dbReference>
<evidence type="ECO:0000259" key="8">
    <source>
        <dbReference type="Pfam" id="PF02770"/>
    </source>
</evidence>
<accession>A0A5Q0LLH4</accession>
<evidence type="ECO:0008006" key="12">
    <source>
        <dbReference type="Google" id="ProtNLM"/>
    </source>
</evidence>
<protein>
    <recommendedName>
        <fullName evidence="12">Acyl-CoA dehydrogenase</fullName>
    </recommendedName>
</protein>
<feature type="domain" description="Acyl-CoA oxidase/dehydrogenase middle" evidence="8">
    <location>
        <begin position="131"/>
        <end position="212"/>
    </location>
</feature>
<dbReference type="Pfam" id="PF00441">
    <property type="entry name" value="Acyl-CoA_dh_1"/>
    <property type="match status" value="1"/>
</dbReference>
<dbReference type="PANTHER" id="PTHR43884">
    <property type="entry name" value="ACYL-COA DEHYDROGENASE"/>
    <property type="match status" value="1"/>
</dbReference>
<comment type="similarity">
    <text evidence="2 6">Belongs to the acyl-CoA dehydrogenase family.</text>
</comment>
<evidence type="ECO:0000256" key="6">
    <source>
        <dbReference type="RuleBase" id="RU362125"/>
    </source>
</evidence>
<dbReference type="Gene3D" id="2.40.110.10">
    <property type="entry name" value="Butyryl-CoA Dehydrogenase, subunit A, domain 2"/>
    <property type="match status" value="1"/>
</dbReference>
<evidence type="ECO:0000256" key="4">
    <source>
        <dbReference type="ARBA" id="ARBA00022827"/>
    </source>
</evidence>
<dbReference type="Gene3D" id="1.20.140.10">
    <property type="entry name" value="Butyryl-CoA Dehydrogenase, subunit A, domain 3"/>
    <property type="match status" value="1"/>
</dbReference>
<dbReference type="SUPFAM" id="SSF56645">
    <property type="entry name" value="Acyl-CoA dehydrogenase NM domain-like"/>
    <property type="match status" value="1"/>
</dbReference>
<dbReference type="SUPFAM" id="SSF47203">
    <property type="entry name" value="Acyl-CoA dehydrogenase C-terminal domain-like"/>
    <property type="match status" value="1"/>
</dbReference>
<gene>
    <name evidence="10" type="ORF">GFH48_36345</name>
</gene>
<evidence type="ECO:0000256" key="5">
    <source>
        <dbReference type="ARBA" id="ARBA00023002"/>
    </source>
</evidence>
<keyword evidence="4 6" id="KW-0274">FAD</keyword>
<dbReference type="InterPro" id="IPR009100">
    <property type="entry name" value="AcylCoA_DH/oxidase_NM_dom_sf"/>
</dbReference>
<dbReference type="Gene3D" id="1.10.540.10">
    <property type="entry name" value="Acyl-CoA dehydrogenase/oxidase, N-terminal domain"/>
    <property type="match status" value="1"/>
</dbReference>
<evidence type="ECO:0000313" key="10">
    <source>
        <dbReference type="EMBL" id="QFZ78035.1"/>
    </source>
</evidence>